<proteinExistence type="predicted"/>
<sequence length="140" mass="15225">MKSFACLFSLSEERGGGTVLQLFATQALHQVSPLFCLNIQVHLPLLSPLSVVGKAEHYSTALDILLSGSPRRCSNDFTLLPTGLICLLKATLHLFFPTSMLLLVQSDSPTTSTSILPLDSNQLSLTELLFLSTITPTLFF</sequence>
<comment type="caution">
    <text evidence="1">The sequence shown here is derived from an EMBL/GenBank/DDBJ whole genome shotgun (WGS) entry which is preliminary data.</text>
</comment>
<dbReference type="EMBL" id="BPLQ01011360">
    <property type="protein sequence ID" value="GIY57623.1"/>
    <property type="molecule type" value="Genomic_DNA"/>
</dbReference>
<accession>A0AAV4UIM4</accession>
<organism evidence="1 2">
    <name type="scientific">Caerostris darwini</name>
    <dbReference type="NCBI Taxonomy" id="1538125"/>
    <lineage>
        <taxon>Eukaryota</taxon>
        <taxon>Metazoa</taxon>
        <taxon>Ecdysozoa</taxon>
        <taxon>Arthropoda</taxon>
        <taxon>Chelicerata</taxon>
        <taxon>Arachnida</taxon>
        <taxon>Araneae</taxon>
        <taxon>Araneomorphae</taxon>
        <taxon>Entelegynae</taxon>
        <taxon>Araneoidea</taxon>
        <taxon>Araneidae</taxon>
        <taxon>Caerostris</taxon>
    </lineage>
</organism>
<reference evidence="1 2" key="1">
    <citation type="submission" date="2021-06" db="EMBL/GenBank/DDBJ databases">
        <title>Caerostris darwini draft genome.</title>
        <authorList>
            <person name="Kono N."/>
            <person name="Arakawa K."/>
        </authorList>
    </citation>
    <scope>NUCLEOTIDE SEQUENCE [LARGE SCALE GENOMIC DNA]</scope>
</reference>
<gene>
    <name evidence="1" type="ORF">CDAR_232211</name>
</gene>
<evidence type="ECO:0000313" key="1">
    <source>
        <dbReference type="EMBL" id="GIY57623.1"/>
    </source>
</evidence>
<name>A0AAV4UIM4_9ARAC</name>
<dbReference type="AlphaFoldDB" id="A0AAV4UIM4"/>
<keyword evidence="2" id="KW-1185">Reference proteome</keyword>
<protein>
    <submittedName>
        <fullName evidence="1">Uncharacterized protein</fullName>
    </submittedName>
</protein>
<dbReference type="Proteomes" id="UP001054837">
    <property type="component" value="Unassembled WGS sequence"/>
</dbReference>
<evidence type="ECO:0000313" key="2">
    <source>
        <dbReference type="Proteomes" id="UP001054837"/>
    </source>
</evidence>